<dbReference type="EMBL" id="JANJYI010000004">
    <property type="protein sequence ID" value="KAK2652548.1"/>
    <property type="molecule type" value="Genomic_DNA"/>
</dbReference>
<accession>A0AAD9X4A0</accession>
<gene>
    <name evidence="1" type="ORF">Ddye_012404</name>
</gene>
<dbReference type="Proteomes" id="UP001280121">
    <property type="component" value="Unassembled WGS sequence"/>
</dbReference>
<comment type="caution">
    <text evidence="1">The sequence shown here is derived from an EMBL/GenBank/DDBJ whole genome shotgun (WGS) entry which is preliminary data.</text>
</comment>
<evidence type="ECO:0000313" key="1">
    <source>
        <dbReference type="EMBL" id="KAK2652548.1"/>
    </source>
</evidence>
<organism evidence="1 2">
    <name type="scientific">Dipteronia dyeriana</name>
    <dbReference type="NCBI Taxonomy" id="168575"/>
    <lineage>
        <taxon>Eukaryota</taxon>
        <taxon>Viridiplantae</taxon>
        <taxon>Streptophyta</taxon>
        <taxon>Embryophyta</taxon>
        <taxon>Tracheophyta</taxon>
        <taxon>Spermatophyta</taxon>
        <taxon>Magnoliopsida</taxon>
        <taxon>eudicotyledons</taxon>
        <taxon>Gunneridae</taxon>
        <taxon>Pentapetalae</taxon>
        <taxon>rosids</taxon>
        <taxon>malvids</taxon>
        <taxon>Sapindales</taxon>
        <taxon>Sapindaceae</taxon>
        <taxon>Hippocastanoideae</taxon>
        <taxon>Acereae</taxon>
        <taxon>Dipteronia</taxon>
    </lineage>
</organism>
<name>A0AAD9X4A0_9ROSI</name>
<protein>
    <submittedName>
        <fullName evidence="1">Uncharacterized protein</fullName>
    </submittedName>
</protein>
<keyword evidence="2" id="KW-1185">Reference proteome</keyword>
<evidence type="ECO:0000313" key="2">
    <source>
        <dbReference type="Proteomes" id="UP001280121"/>
    </source>
</evidence>
<proteinExistence type="predicted"/>
<reference evidence="1" key="1">
    <citation type="journal article" date="2023" name="Plant J.">
        <title>Genome sequences and population genomics provide insights into the demographic history, inbreeding, and mutation load of two 'living fossil' tree species of Dipteronia.</title>
        <authorList>
            <person name="Feng Y."/>
            <person name="Comes H.P."/>
            <person name="Chen J."/>
            <person name="Zhu S."/>
            <person name="Lu R."/>
            <person name="Zhang X."/>
            <person name="Li P."/>
            <person name="Qiu J."/>
            <person name="Olsen K.M."/>
            <person name="Qiu Y."/>
        </authorList>
    </citation>
    <scope>NUCLEOTIDE SEQUENCE</scope>
    <source>
        <strain evidence="1">KIB01</strain>
    </source>
</reference>
<dbReference type="AlphaFoldDB" id="A0AAD9X4A0"/>
<sequence>METHKGLLFEELNWSTNKRRRGWDDEDFGLSVLHSELDSHAEAPLVFSGFTYLIPKPNRPPTPSHIRVSPSIVLGGGGGNGGSGGSDGVADLGLVSIWVCLLNDTEKLIMKWVGENNPMISKGVKQWNSTKKGYASREKLVILKGLAETHQLSKFEVIPTPSPSRIEMAIFLGFSHIPPLHII</sequence>